<dbReference type="EMBL" id="KI965416">
    <property type="protein sequence ID" value="EUD69644.1"/>
    <property type="molecule type" value="Genomic_DNA"/>
</dbReference>
<dbReference type="Pfam" id="PF07418">
    <property type="entry name" value="PCEMA1"/>
    <property type="match status" value="1"/>
</dbReference>
<feature type="compositionally biased region" description="Basic and acidic residues" evidence="1">
    <location>
        <begin position="12"/>
        <end position="33"/>
    </location>
</feature>
<dbReference type="Proteomes" id="UP000030659">
    <property type="component" value="Unassembled WGS sequence"/>
</dbReference>
<evidence type="ECO:0000256" key="1">
    <source>
        <dbReference type="SAM" id="MobiDB-lite"/>
    </source>
</evidence>
<organism evidence="2 3">
    <name type="scientific">Plasmodium vinckei petteri</name>
    <dbReference type="NCBI Taxonomy" id="138298"/>
    <lineage>
        <taxon>Eukaryota</taxon>
        <taxon>Sar</taxon>
        <taxon>Alveolata</taxon>
        <taxon>Apicomplexa</taxon>
        <taxon>Aconoidasida</taxon>
        <taxon>Haemosporida</taxon>
        <taxon>Plasmodiidae</taxon>
        <taxon>Plasmodium</taxon>
        <taxon>Plasmodium (Vinckeia)</taxon>
    </lineage>
</organism>
<sequence>MGHTMRGFFGSCREKPKEAHKTTTVEPVKVKEDKPFDPKLPNIKFIDEFYPITLQDPQGYHNMLDELYVSETDGTTTDKVT</sequence>
<evidence type="ECO:0008006" key="4">
    <source>
        <dbReference type="Google" id="ProtNLM"/>
    </source>
</evidence>
<reference evidence="2 3" key="1">
    <citation type="submission" date="2013-02" db="EMBL/GenBank/DDBJ databases">
        <title>The Genome Sequence of Plasmodium vinckei petteri CR.</title>
        <authorList>
            <consortium name="The Broad Institute Genome Sequencing Platform"/>
            <consortium name="The Broad Institute Genome Sequencing Center for Infectious Disease"/>
            <person name="Neafsey D."/>
            <person name="Cheeseman I."/>
            <person name="Volkman S."/>
            <person name="Adams J."/>
            <person name="Walker B."/>
            <person name="Young S.K."/>
            <person name="Zeng Q."/>
            <person name="Gargeya S."/>
            <person name="Fitzgerald M."/>
            <person name="Haas B."/>
            <person name="Abouelleil A."/>
            <person name="Alvarado L."/>
            <person name="Arachchi H.M."/>
            <person name="Berlin A.M."/>
            <person name="Chapman S.B."/>
            <person name="Dewar J."/>
            <person name="Goldberg J."/>
            <person name="Griggs A."/>
            <person name="Gujja S."/>
            <person name="Hansen M."/>
            <person name="Howarth C."/>
            <person name="Imamovic A."/>
            <person name="Larimer J."/>
            <person name="McCowan C."/>
            <person name="Murphy C."/>
            <person name="Neiman D."/>
            <person name="Pearson M."/>
            <person name="Priest M."/>
            <person name="Roberts A."/>
            <person name="Saif S."/>
            <person name="Shea T."/>
            <person name="Sisk P."/>
            <person name="Sykes S."/>
            <person name="Wortman J."/>
            <person name="Nusbaum C."/>
            <person name="Birren B."/>
        </authorList>
    </citation>
    <scope>NUCLEOTIDE SEQUENCE [LARGE SCALE GENOMIC DNA]</scope>
    <source>
        <strain evidence="2 3">CR</strain>
    </source>
</reference>
<evidence type="ECO:0000313" key="2">
    <source>
        <dbReference type="EMBL" id="EUD69644.1"/>
    </source>
</evidence>
<gene>
    <name evidence="2" type="ORF">YYG_05143</name>
</gene>
<name>W7ALL1_PLAVN</name>
<accession>W7ALL1</accession>
<protein>
    <recommendedName>
        <fullName evidence="4">Fam-a protein</fullName>
    </recommendedName>
</protein>
<dbReference type="InterPro" id="IPR010882">
    <property type="entry name" value="PCEMA1"/>
</dbReference>
<feature type="region of interest" description="Disordered" evidence="1">
    <location>
        <begin position="1"/>
        <end position="33"/>
    </location>
</feature>
<evidence type="ECO:0000313" key="3">
    <source>
        <dbReference type="Proteomes" id="UP000030659"/>
    </source>
</evidence>
<dbReference type="AlphaFoldDB" id="W7ALL1"/>
<proteinExistence type="predicted"/>